<keyword evidence="2" id="KW-1185">Reference proteome</keyword>
<protein>
    <submittedName>
        <fullName evidence="1">tRNA (Adenine(22)-N(1))-methyltransferase TrmK</fullName>
    </submittedName>
</protein>
<sequence>MNNKNLSRRLEAVAQEVPSGAKILDIGTDHGYLPIHLVHVNKIKGAVASDVNHAPLQSAEEKINREQLHQKIETRFGNGLGVIVKDDAIDTVVIAGMGGSLITSILDEGKDALQYVETLILQPNVGAEVIRTWLLENGWTLTNEQILEEDKKVYEILTAEPGNGTAPYSDDIKKREKELFFGPYLMTNQSPAFTKKWQREKKQWESILAELKKAEKNEDVSKKKAVIMEKIKMTEEVIHL</sequence>
<evidence type="ECO:0000313" key="2">
    <source>
        <dbReference type="Proteomes" id="UP000275076"/>
    </source>
</evidence>
<dbReference type="AlphaFoldDB" id="A0A428MXN9"/>
<accession>A0A428MXN9</accession>
<keyword evidence="1" id="KW-0489">Methyltransferase</keyword>
<gene>
    <name evidence="1" type="ORF">D7Z54_23315</name>
</gene>
<dbReference type="PIRSF" id="PIRSF018637">
    <property type="entry name" value="TrmK"/>
    <property type="match status" value="1"/>
</dbReference>
<comment type="caution">
    <text evidence="1">The sequence shown here is derived from an EMBL/GenBank/DDBJ whole genome shotgun (WGS) entry which is preliminary data.</text>
</comment>
<dbReference type="SUPFAM" id="SSF53335">
    <property type="entry name" value="S-adenosyl-L-methionine-dependent methyltransferases"/>
    <property type="match status" value="1"/>
</dbReference>
<dbReference type="PANTHER" id="PTHR38451:SF1">
    <property type="entry name" value="TRNA (ADENINE(22)-N(1))-METHYLTRANSFERASE"/>
    <property type="match status" value="1"/>
</dbReference>
<dbReference type="InterPro" id="IPR006901">
    <property type="entry name" value="TrmK"/>
</dbReference>
<dbReference type="OrthoDB" id="5881184at2"/>
<dbReference type="Proteomes" id="UP000275076">
    <property type="component" value="Unassembled WGS sequence"/>
</dbReference>
<proteinExistence type="predicted"/>
<name>A0A428MXN9_9BACI</name>
<dbReference type="Gene3D" id="1.10.287.1890">
    <property type="match status" value="1"/>
</dbReference>
<dbReference type="GO" id="GO:0160105">
    <property type="term" value="F:tRNA (adenine(22)-N1)-methyltransferase activity"/>
    <property type="evidence" value="ECO:0007669"/>
    <property type="project" value="InterPro"/>
</dbReference>
<evidence type="ECO:0000313" key="1">
    <source>
        <dbReference type="EMBL" id="RSL30907.1"/>
    </source>
</evidence>
<dbReference type="RefSeq" id="WP_125559592.1">
    <property type="nucleotide sequence ID" value="NZ_RBVX01000030.1"/>
</dbReference>
<dbReference type="InterPro" id="IPR029063">
    <property type="entry name" value="SAM-dependent_MTases_sf"/>
</dbReference>
<dbReference type="EMBL" id="RBVX01000030">
    <property type="protein sequence ID" value="RSL30907.1"/>
    <property type="molecule type" value="Genomic_DNA"/>
</dbReference>
<dbReference type="Gene3D" id="3.40.50.150">
    <property type="entry name" value="Vaccinia Virus protein VP39"/>
    <property type="match status" value="1"/>
</dbReference>
<reference evidence="1 2" key="1">
    <citation type="submission" date="2018-10" db="EMBL/GenBank/DDBJ databases">
        <title>Draft genome sequence of Bacillus salarius IM0101, isolated from a hypersaline soil in Inner Mongolia, China.</title>
        <authorList>
            <person name="Yamprayoonswat W."/>
            <person name="Boonvisut S."/>
            <person name="Jumpathong W."/>
            <person name="Sittihan S."/>
            <person name="Ruangsuj P."/>
            <person name="Wanthongcharoen S."/>
            <person name="Thongpramul N."/>
            <person name="Pimmason S."/>
            <person name="Yu B."/>
            <person name="Yasawong M."/>
        </authorList>
    </citation>
    <scope>NUCLEOTIDE SEQUENCE [LARGE SCALE GENOMIC DNA]</scope>
    <source>
        <strain evidence="1 2">IM0101</strain>
    </source>
</reference>
<organism evidence="1 2">
    <name type="scientific">Salibacterium salarium</name>
    <dbReference type="NCBI Taxonomy" id="284579"/>
    <lineage>
        <taxon>Bacteria</taxon>
        <taxon>Bacillati</taxon>
        <taxon>Bacillota</taxon>
        <taxon>Bacilli</taxon>
        <taxon>Bacillales</taxon>
        <taxon>Bacillaceae</taxon>
    </lineage>
</organism>
<dbReference type="PANTHER" id="PTHR38451">
    <property type="entry name" value="TRNA (ADENINE(22)-N(1))-METHYLTRANSFERASE"/>
    <property type="match status" value="1"/>
</dbReference>
<keyword evidence="1" id="KW-0808">Transferase</keyword>
<dbReference type="GO" id="GO:0032259">
    <property type="term" value="P:methylation"/>
    <property type="evidence" value="ECO:0007669"/>
    <property type="project" value="UniProtKB-KW"/>
</dbReference>
<dbReference type="Pfam" id="PF04816">
    <property type="entry name" value="TrmK"/>
    <property type="match status" value="1"/>
</dbReference>